<sequence>MSNIRYLRTFIAVARHGSFSAAAERVALTQAAVSVQMQTLESDLKHALFDRSGRIVVLTSTGRAMLPRAEQLVALYDEMRALGAEASEVIGSVAIGGVVSVMGVLAATVASLKVAHPRLDVRLITARSLELARQVESSEIDAAILVEAQGKIAASLAWAPLYTEPLALLASKMTGNVSASELIRTRPFLRFERTQRTGVLIDRALRKQRLVVNEFLELSSIEAIVELVRQNVGIAIVPLLRNCNWTRDTALRVLPLAQGVPHRAIGMLERKAHDRYVLTSAIRQRILEGMT</sequence>
<dbReference type="GO" id="GO:0000976">
    <property type="term" value="F:transcription cis-regulatory region binding"/>
    <property type="evidence" value="ECO:0007669"/>
    <property type="project" value="TreeGrafter"/>
</dbReference>
<proteinExistence type="inferred from homology"/>
<organism evidence="7 8">
    <name type="scientific">Paraburkholderia sartisoli</name>
    <dbReference type="NCBI Taxonomy" id="83784"/>
    <lineage>
        <taxon>Bacteria</taxon>
        <taxon>Pseudomonadati</taxon>
        <taxon>Pseudomonadota</taxon>
        <taxon>Betaproteobacteria</taxon>
        <taxon>Burkholderiales</taxon>
        <taxon>Burkholderiaceae</taxon>
        <taxon>Paraburkholderia</taxon>
    </lineage>
</organism>
<dbReference type="Pfam" id="PF03466">
    <property type="entry name" value="LysR_substrate"/>
    <property type="match status" value="1"/>
</dbReference>
<dbReference type="FunFam" id="1.10.10.10:FF:000001">
    <property type="entry name" value="LysR family transcriptional regulator"/>
    <property type="match status" value="1"/>
</dbReference>
<feature type="transmembrane region" description="Helical" evidence="5">
    <location>
        <begin position="89"/>
        <end position="112"/>
    </location>
</feature>
<keyword evidence="3 7" id="KW-0238">DNA-binding</keyword>
<dbReference type="GO" id="GO:0003700">
    <property type="term" value="F:DNA-binding transcription factor activity"/>
    <property type="evidence" value="ECO:0007669"/>
    <property type="project" value="InterPro"/>
</dbReference>
<dbReference type="OrthoDB" id="8707631at2"/>
<keyword evidence="5" id="KW-0812">Transmembrane</keyword>
<dbReference type="InterPro" id="IPR000847">
    <property type="entry name" value="LysR_HTH_N"/>
</dbReference>
<evidence type="ECO:0000256" key="5">
    <source>
        <dbReference type="SAM" id="Phobius"/>
    </source>
</evidence>
<evidence type="ECO:0000259" key="6">
    <source>
        <dbReference type="PROSITE" id="PS50931"/>
    </source>
</evidence>
<keyword evidence="4" id="KW-0804">Transcription</keyword>
<evidence type="ECO:0000313" key="8">
    <source>
        <dbReference type="Proteomes" id="UP000198638"/>
    </source>
</evidence>
<evidence type="ECO:0000256" key="2">
    <source>
        <dbReference type="ARBA" id="ARBA00023015"/>
    </source>
</evidence>
<keyword evidence="2" id="KW-0805">Transcription regulation</keyword>
<dbReference type="STRING" id="83784.SAMN05192564_104398"/>
<dbReference type="AlphaFoldDB" id="A0A1H4FKG9"/>
<feature type="domain" description="HTH lysR-type" evidence="6">
    <location>
        <begin position="1"/>
        <end position="59"/>
    </location>
</feature>
<dbReference type="PANTHER" id="PTHR30126">
    <property type="entry name" value="HTH-TYPE TRANSCRIPTIONAL REGULATOR"/>
    <property type="match status" value="1"/>
</dbReference>
<dbReference type="EMBL" id="FNRQ01000004">
    <property type="protein sequence ID" value="SEA96982.1"/>
    <property type="molecule type" value="Genomic_DNA"/>
</dbReference>
<dbReference type="Gene3D" id="3.40.190.290">
    <property type="match status" value="1"/>
</dbReference>
<dbReference type="Proteomes" id="UP000198638">
    <property type="component" value="Unassembled WGS sequence"/>
</dbReference>
<evidence type="ECO:0000256" key="1">
    <source>
        <dbReference type="ARBA" id="ARBA00009437"/>
    </source>
</evidence>
<dbReference type="RefSeq" id="WP_090534638.1">
    <property type="nucleotide sequence ID" value="NZ_FNRQ01000004.1"/>
</dbReference>
<comment type="similarity">
    <text evidence="1">Belongs to the LysR transcriptional regulatory family.</text>
</comment>
<dbReference type="InterPro" id="IPR036388">
    <property type="entry name" value="WH-like_DNA-bd_sf"/>
</dbReference>
<protein>
    <submittedName>
        <fullName evidence="7">DNA-binding transcriptional regulator, LysR family</fullName>
    </submittedName>
</protein>
<dbReference type="Gene3D" id="1.10.10.10">
    <property type="entry name" value="Winged helix-like DNA-binding domain superfamily/Winged helix DNA-binding domain"/>
    <property type="match status" value="1"/>
</dbReference>
<keyword evidence="5" id="KW-1133">Transmembrane helix</keyword>
<gene>
    <name evidence="7" type="ORF">SAMN05192564_104398</name>
</gene>
<dbReference type="SUPFAM" id="SSF53850">
    <property type="entry name" value="Periplasmic binding protein-like II"/>
    <property type="match status" value="1"/>
</dbReference>
<dbReference type="Pfam" id="PF00126">
    <property type="entry name" value="HTH_1"/>
    <property type="match status" value="1"/>
</dbReference>
<dbReference type="InterPro" id="IPR036390">
    <property type="entry name" value="WH_DNA-bd_sf"/>
</dbReference>
<name>A0A1H4FKG9_9BURK</name>
<reference evidence="8" key="1">
    <citation type="submission" date="2016-10" db="EMBL/GenBank/DDBJ databases">
        <authorList>
            <person name="Varghese N."/>
            <person name="Submissions S."/>
        </authorList>
    </citation>
    <scope>NUCLEOTIDE SEQUENCE [LARGE SCALE GENOMIC DNA]</scope>
    <source>
        <strain evidence="8">LMG 24000</strain>
    </source>
</reference>
<accession>A0A1H4FKG9</accession>
<dbReference type="PRINTS" id="PR00039">
    <property type="entry name" value="HTHLYSR"/>
</dbReference>
<dbReference type="SUPFAM" id="SSF46785">
    <property type="entry name" value="Winged helix' DNA-binding domain"/>
    <property type="match status" value="1"/>
</dbReference>
<dbReference type="PANTHER" id="PTHR30126:SF94">
    <property type="entry name" value="LYSR FAMILY TRANSCRIPTIONAL REGULATOR"/>
    <property type="match status" value="1"/>
</dbReference>
<evidence type="ECO:0000313" key="7">
    <source>
        <dbReference type="EMBL" id="SEA96982.1"/>
    </source>
</evidence>
<keyword evidence="8" id="KW-1185">Reference proteome</keyword>
<dbReference type="PROSITE" id="PS50931">
    <property type="entry name" value="HTH_LYSR"/>
    <property type="match status" value="1"/>
</dbReference>
<keyword evidence="5" id="KW-0472">Membrane</keyword>
<dbReference type="InterPro" id="IPR005119">
    <property type="entry name" value="LysR_subst-bd"/>
</dbReference>
<evidence type="ECO:0000256" key="4">
    <source>
        <dbReference type="ARBA" id="ARBA00023163"/>
    </source>
</evidence>
<evidence type="ECO:0000256" key="3">
    <source>
        <dbReference type="ARBA" id="ARBA00023125"/>
    </source>
</evidence>